<name>A0A9J5WBP5_SOLCO</name>
<dbReference type="Proteomes" id="UP000824120">
    <property type="component" value="Chromosome 12"/>
</dbReference>
<accession>A0A9J5WBP5</accession>
<gene>
    <name evidence="1" type="ORF">H5410_062823</name>
</gene>
<evidence type="ECO:0000313" key="2">
    <source>
        <dbReference type="Proteomes" id="UP000824120"/>
    </source>
</evidence>
<reference evidence="1 2" key="1">
    <citation type="submission" date="2020-09" db="EMBL/GenBank/DDBJ databases">
        <title>De no assembly of potato wild relative species, Solanum commersonii.</title>
        <authorList>
            <person name="Cho K."/>
        </authorList>
    </citation>
    <scope>NUCLEOTIDE SEQUENCE [LARGE SCALE GENOMIC DNA]</scope>
    <source>
        <strain evidence="1">LZ3.2</strain>
        <tissue evidence="1">Leaf</tissue>
    </source>
</reference>
<comment type="caution">
    <text evidence="1">The sequence shown here is derived from an EMBL/GenBank/DDBJ whole genome shotgun (WGS) entry which is preliminary data.</text>
</comment>
<sequence length="77" mass="9300">MFGRNGIICFSIKNSHIQKMKILAEMRIVEMDTHRHVIVDIRDNMRVASVEDKMWEAILRWFRHVMRRCTYAQHAEV</sequence>
<protein>
    <submittedName>
        <fullName evidence="1">Uncharacterized protein</fullName>
    </submittedName>
</protein>
<dbReference type="OrthoDB" id="424543at2759"/>
<organism evidence="1 2">
    <name type="scientific">Solanum commersonii</name>
    <name type="common">Commerson's wild potato</name>
    <name type="synonym">Commerson's nightshade</name>
    <dbReference type="NCBI Taxonomy" id="4109"/>
    <lineage>
        <taxon>Eukaryota</taxon>
        <taxon>Viridiplantae</taxon>
        <taxon>Streptophyta</taxon>
        <taxon>Embryophyta</taxon>
        <taxon>Tracheophyta</taxon>
        <taxon>Spermatophyta</taxon>
        <taxon>Magnoliopsida</taxon>
        <taxon>eudicotyledons</taxon>
        <taxon>Gunneridae</taxon>
        <taxon>Pentapetalae</taxon>
        <taxon>asterids</taxon>
        <taxon>lamiids</taxon>
        <taxon>Solanales</taxon>
        <taxon>Solanaceae</taxon>
        <taxon>Solanoideae</taxon>
        <taxon>Solaneae</taxon>
        <taxon>Solanum</taxon>
    </lineage>
</organism>
<keyword evidence="2" id="KW-1185">Reference proteome</keyword>
<evidence type="ECO:0000313" key="1">
    <source>
        <dbReference type="EMBL" id="KAG5573057.1"/>
    </source>
</evidence>
<dbReference type="AlphaFoldDB" id="A0A9J5WBP5"/>
<proteinExistence type="predicted"/>
<dbReference type="EMBL" id="JACXVP010000012">
    <property type="protein sequence ID" value="KAG5573057.1"/>
    <property type="molecule type" value="Genomic_DNA"/>
</dbReference>